<accession>A0A165E777</accession>
<sequence>MTSSILHQTEHIVRDVVHHVRERVASGVGTAEDNELLEQSSRALDLNDQAKEAEVADGLPLALEGNHIAREVAQKDKAREEDIGR</sequence>
<reference evidence="1 2" key="1">
    <citation type="journal article" date="2016" name="Mol. Biol. Evol.">
        <title>Comparative Genomics of Early-Diverging Mushroom-Forming Fungi Provides Insights into the Origins of Lignocellulose Decay Capabilities.</title>
        <authorList>
            <person name="Nagy L.G."/>
            <person name="Riley R."/>
            <person name="Tritt A."/>
            <person name="Adam C."/>
            <person name="Daum C."/>
            <person name="Floudas D."/>
            <person name="Sun H."/>
            <person name="Yadav J.S."/>
            <person name="Pangilinan J."/>
            <person name="Larsson K.H."/>
            <person name="Matsuura K."/>
            <person name="Barry K."/>
            <person name="Labutti K."/>
            <person name="Kuo R."/>
            <person name="Ohm R.A."/>
            <person name="Bhattacharya S.S."/>
            <person name="Shirouzu T."/>
            <person name="Yoshinaga Y."/>
            <person name="Martin F.M."/>
            <person name="Grigoriev I.V."/>
            <person name="Hibbett D.S."/>
        </authorList>
    </citation>
    <scope>NUCLEOTIDE SEQUENCE [LARGE SCALE GENOMIC DNA]</scope>
    <source>
        <strain evidence="1 2">HHB12029</strain>
    </source>
</reference>
<evidence type="ECO:0000313" key="2">
    <source>
        <dbReference type="Proteomes" id="UP000077266"/>
    </source>
</evidence>
<keyword evidence="2" id="KW-1185">Reference proteome</keyword>
<proteinExistence type="predicted"/>
<name>A0A165E777_EXIGL</name>
<feature type="non-terminal residue" evidence="1">
    <location>
        <position position="1"/>
    </location>
</feature>
<dbReference type="InParanoid" id="A0A165E777"/>
<organism evidence="1 2">
    <name type="scientific">Exidia glandulosa HHB12029</name>
    <dbReference type="NCBI Taxonomy" id="1314781"/>
    <lineage>
        <taxon>Eukaryota</taxon>
        <taxon>Fungi</taxon>
        <taxon>Dikarya</taxon>
        <taxon>Basidiomycota</taxon>
        <taxon>Agaricomycotina</taxon>
        <taxon>Agaricomycetes</taxon>
        <taxon>Auriculariales</taxon>
        <taxon>Exidiaceae</taxon>
        <taxon>Exidia</taxon>
    </lineage>
</organism>
<gene>
    <name evidence="1" type="ORF">EXIGLDRAFT_840918</name>
</gene>
<evidence type="ECO:0000313" key="1">
    <source>
        <dbReference type="EMBL" id="KZV86222.1"/>
    </source>
</evidence>
<dbReference type="AlphaFoldDB" id="A0A165E777"/>
<protein>
    <submittedName>
        <fullName evidence="1">Uncharacterized protein</fullName>
    </submittedName>
</protein>
<dbReference type="Proteomes" id="UP000077266">
    <property type="component" value="Unassembled WGS sequence"/>
</dbReference>
<dbReference type="EMBL" id="KV426162">
    <property type="protein sequence ID" value="KZV86222.1"/>
    <property type="molecule type" value="Genomic_DNA"/>
</dbReference>